<organism evidence="1 2">
    <name type="scientific">Teratosphaeria nubilosa</name>
    <dbReference type="NCBI Taxonomy" id="161662"/>
    <lineage>
        <taxon>Eukaryota</taxon>
        <taxon>Fungi</taxon>
        <taxon>Dikarya</taxon>
        <taxon>Ascomycota</taxon>
        <taxon>Pezizomycotina</taxon>
        <taxon>Dothideomycetes</taxon>
        <taxon>Dothideomycetidae</taxon>
        <taxon>Mycosphaerellales</taxon>
        <taxon>Teratosphaeriaceae</taxon>
        <taxon>Teratosphaeria</taxon>
    </lineage>
</organism>
<dbReference type="AlphaFoldDB" id="A0A6G1L077"/>
<sequence>MTKASKHPALPTVFLPAAARASAVQVDPSLLGHSTVPPSNEAFIYPAEPSTSRSQAIHIHIRIARAKPNSHVKRMFCCACKTKEVMNNRAFRTTHSEAKKFSGVISLLPPNIRTRRPDQKG</sequence>
<evidence type="ECO:0000313" key="2">
    <source>
        <dbReference type="Proteomes" id="UP000799436"/>
    </source>
</evidence>
<keyword evidence="2" id="KW-1185">Reference proteome</keyword>
<gene>
    <name evidence="1" type="ORF">EJ03DRAFT_384725</name>
</gene>
<dbReference type="EMBL" id="ML995873">
    <property type="protein sequence ID" value="KAF2766333.1"/>
    <property type="molecule type" value="Genomic_DNA"/>
</dbReference>
<accession>A0A6G1L077</accession>
<evidence type="ECO:0000313" key="1">
    <source>
        <dbReference type="EMBL" id="KAF2766333.1"/>
    </source>
</evidence>
<name>A0A6G1L077_9PEZI</name>
<proteinExistence type="predicted"/>
<reference evidence="1" key="1">
    <citation type="journal article" date="2020" name="Stud. Mycol.">
        <title>101 Dothideomycetes genomes: a test case for predicting lifestyles and emergence of pathogens.</title>
        <authorList>
            <person name="Haridas S."/>
            <person name="Albert R."/>
            <person name="Binder M."/>
            <person name="Bloem J."/>
            <person name="Labutti K."/>
            <person name="Salamov A."/>
            <person name="Andreopoulos B."/>
            <person name="Baker S."/>
            <person name="Barry K."/>
            <person name="Bills G."/>
            <person name="Bluhm B."/>
            <person name="Cannon C."/>
            <person name="Castanera R."/>
            <person name="Culley D."/>
            <person name="Daum C."/>
            <person name="Ezra D."/>
            <person name="Gonzalez J."/>
            <person name="Henrissat B."/>
            <person name="Kuo A."/>
            <person name="Liang C."/>
            <person name="Lipzen A."/>
            <person name="Lutzoni F."/>
            <person name="Magnuson J."/>
            <person name="Mondo S."/>
            <person name="Nolan M."/>
            <person name="Ohm R."/>
            <person name="Pangilinan J."/>
            <person name="Park H.-J."/>
            <person name="Ramirez L."/>
            <person name="Alfaro M."/>
            <person name="Sun H."/>
            <person name="Tritt A."/>
            <person name="Yoshinaga Y."/>
            <person name="Zwiers L.-H."/>
            <person name="Turgeon B."/>
            <person name="Goodwin S."/>
            <person name="Spatafora J."/>
            <person name="Crous P."/>
            <person name="Grigoriev I."/>
        </authorList>
    </citation>
    <scope>NUCLEOTIDE SEQUENCE</scope>
    <source>
        <strain evidence="1">CBS 116005</strain>
    </source>
</reference>
<dbReference type="Proteomes" id="UP000799436">
    <property type="component" value="Unassembled WGS sequence"/>
</dbReference>
<protein>
    <submittedName>
        <fullName evidence="1">Uncharacterized protein</fullName>
    </submittedName>
</protein>